<dbReference type="NCBIfam" id="TIGR01652">
    <property type="entry name" value="ATPase-Plipid"/>
    <property type="match status" value="1"/>
</dbReference>
<evidence type="ECO:0000313" key="18">
    <source>
        <dbReference type="Proteomes" id="UP000585474"/>
    </source>
</evidence>
<feature type="transmembrane region" description="Helical" evidence="15">
    <location>
        <begin position="670"/>
        <end position="687"/>
    </location>
</feature>
<dbReference type="SUPFAM" id="SSF56784">
    <property type="entry name" value="HAD-like"/>
    <property type="match status" value="1"/>
</dbReference>
<dbReference type="EMBL" id="BJWL01000019">
    <property type="protein sequence ID" value="GFZ07655.1"/>
    <property type="molecule type" value="Genomic_DNA"/>
</dbReference>
<dbReference type="InterPro" id="IPR023298">
    <property type="entry name" value="ATPase_P-typ_TM_dom_sf"/>
</dbReference>
<feature type="binding site" evidence="13">
    <location>
        <position position="606"/>
    </location>
    <ligand>
        <name>ATP</name>
        <dbReference type="ChEBI" id="CHEBI:30616"/>
    </ligand>
</feature>
<dbReference type="GO" id="GO:0140326">
    <property type="term" value="F:ATPase-coupled intramembrane lipid transporter activity"/>
    <property type="evidence" value="ECO:0007669"/>
    <property type="project" value="UniProtKB-EC"/>
</dbReference>
<dbReference type="Proteomes" id="UP000585474">
    <property type="component" value="Unassembled WGS sequence"/>
</dbReference>
<accession>A0A7J0GA06</accession>
<dbReference type="InterPro" id="IPR023214">
    <property type="entry name" value="HAD_sf"/>
</dbReference>
<feature type="transmembrane region" description="Helical" evidence="15">
    <location>
        <begin position="56"/>
        <end position="75"/>
    </location>
</feature>
<feature type="binding site" evidence="13">
    <location>
        <position position="389"/>
    </location>
    <ligand>
        <name>ATP</name>
        <dbReference type="ChEBI" id="CHEBI:30616"/>
    </ligand>
</feature>
<feature type="binding site" evidence="13">
    <location>
        <position position="605"/>
    </location>
    <ligand>
        <name>ATP</name>
        <dbReference type="ChEBI" id="CHEBI:30616"/>
    </ligand>
</feature>
<dbReference type="InterPro" id="IPR032630">
    <property type="entry name" value="P_typ_ATPase_c"/>
</dbReference>
<dbReference type="InterPro" id="IPR023299">
    <property type="entry name" value="ATPase_P-typ_cyto_dom_N"/>
</dbReference>
<protein>
    <recommendedName>
        <fullName evidence="15">Phospholipid-transporting ATPase</fullName>
        <ecNumber evidence="15">7.6.2.1</ecNumber>
    </recommendedName>
</protein>
<feature type="transmembrane region" description="Helical" evidence="15">
    <location>
        <begin position="81"/>
        <end position="97"/>
    </location>
</feature>
<keyword evidence="7 14" id="KW-0460">Magnesium</keyword>
<comment type="cofactor">
    <cofactor evidence="14">
        <name>Mg(2+)</name>
        <dbReference type="ChEBI" id="CHEBI:18420"/>
    </cofactor>
</comment>
<evidence type="ECO:0000256" key="14">
    <source>
        <dbReference type="PIRSR" id="PIRSR606539-3"/>
    </source>
</evidence>
<feature type="active site" description="4-aspartylphosphate intermediate" evidence="12">
    <location>
        <position position="359"/>
    </location>
</feature>
<feature type="transmembrane region" description="Helical" evidence="15">
    <location>
        <begin position="791"/>
        <end position="810"/>
    </location>
</feature>
<dbReference type="GO" id="GO:0005886">
    <property type="term" value="C:plasma membrane"/>
    <property type="evidence" value="ECO:0007669"/>
    <property type="project" value="TreeGrafter"/>
</dbReference>
<dbReference type="InterPro" id="IPR001757">
    <property type="entry name" value="P_typ_ATPase"/>
</dbReference>
<dbReference type="PANTHER" id="PTHR24092">
    <property type="entry name" value="PROBABLE PHOSPHOLIPID-TRANSPORTING ATPASE"/>
    <property type="match status" value="1"/>
</dbReference>
<evidence type="ECO:0000256" key="5">
    <source>
        <dbReference type="ARBA" id="ARBA00022741"/>
    </source>
</evidence>
<keyword evidence="4 14" id="KW-0479">Metal-binding</keyword>
<comment type="catalytic activity">
    <reaction evidence="11 15">
        <text>ATP + H2O + phospholipidSide 1 = ADP + phosphate + phospholipidSide 2.</text>
        <dbReference type="EC" id="7.6.2.1"/>
    </reaction>
</comment>
<evidence type="ECO:0000256" key="6">
    <source>
        <dbReference type="ARBA" id="ARBA00022840"/>
    </source>
</evidence>
<keyword evidence="6 13" id="KW-0067">ATP-binding</keyword>
<feature type="binding site" evidence="13">
    <location>
        <position position="468"/>
    </location>
    <ligand>
        <name>ATP</name>
        <dbReference type="ChEBI" id="CHEBI:30616"/>
    </ligand>
</feature>
<evidence type="ECO:0000256" key="12">
    <source>
        <dbReference type="PIRSR" id="PIRSR606539-1"/>
    </source>
</evidence>
<comment type="subcellular location">
    <subcellularLocation>
        <location evidence="1 15">Membrane</location>
        <topology evidence="1 15">Multi-pass membrane protein</topology>
    </subcellularLocation>
</comment>
<evidence type="ECO:0000256" key="2">
    <source>
        <dbReference type="ARBA" id="ARBA00008109"/>
    </source>
</evidence>
<comment type="similarity">
    <text evidence="2 15">Belongs to the cation transport ATPase (P-type) (TC 3.A.3) family. Type IV subfamily.</text>
</comment>
<organism evidence="17 18">
    <name type="scientific">Actinidia rufa</name>
    <dbReference type="NCBI Taxonomy" id="165716"/>
    <lineage>
        <taxon>Eukaryota</taxon>
        <taxon>Viridiplantae</taxon>
        <taxon>Streptophyta</taxon>
        <taxon>Embryophyta</taxon>
        <taxon>Tracheophyta</taxon>
        <taxon>Spermatophyta</taxon>
        <taxon>Magnoliopsida</taxon>
        <taxon>eudicotyledons</taxon>
        <taxon>Gunneridae</taxon>
        <taxon>Pentapetalae</taxon>
        <taxon>asterids</taxon>
        <taxon>Ericales</taxon>
        <taxon>Actinidiaceae</taxon>
        <taxon>Actinidia</taxon>
    </lineage>
</organism>
<keyword evidence="9 15" id="KW-1133">Transmembrane helix</keyword>
<dbReference type="SUPFAM" id="SSF81665">
    <property type="entry name" value="Calcium ATPase, transmembrane domain M"/>
    <property type="match status" value="1"/>
</dbReference>
<evidence type="ECO:0000313" key="17">
    <source>
        <dbReference type="EMBL" id="GFZ07655.1"/>
    </source>
</evidence>
<reference evidence="17 18" key="1">
    <citation type="submission" date="2019-07" db="EMBL/GenBank/DDBJ databases">
        <title>De Novo Assembly of kiwifruit Actinidia rufa.</title>
        <authorList>
            <person name="Sugita-Konishi S."/>
            <person name="Sato K."/>
            <person name="Mori E."/>
            <person name="Abe Y."/>
            <person name="Kisaki G."/>
            <person name="Hamano K."/>
            <person name="Suezawa K."/>
            <person name="Otani M."/>
            <person name="Fukuda T."/>
            <person name="Manabe T."/>
            <person name="Gomi K."/>
            <person name="Tabuchi M."/>
            <person name="Akimitsu K."/>
            <person name="Kataoka I."/>
        </authorList>
    </citation>
    <scope>NUCLEOTIDE SEQUENCE [LARGE SCALE GENOMIC DNA]</scope>
    <source>
        <strain evidence="18">cv. Fuchu</strain>
    </source>
</reference>
<evidence type="ECO:0000256" key="11">
    <source>
        <dbReference type="ARBA" id="ARBA00034036"/>
    </source>
</evidence>
<evidence type="ECO:0000256" key="3">
    <source>
        <dbReference type="ARBA" id="ARBA00022692"/>
    </source>
</evidence>
<sequence>MGGGRKKKQHLSKIHTHSFRIPSFNGEHSQIGGPGFSRVVFCNDSQCLEATSLKRVANVYFLICAILSFTSLSPYSAVSTVLPFVVVVGVTMGKELLEDLRRKRQNLIEDTAFSGAADKNGRLTCQSQVTVIRACLDELSTRWIYLDCRTVSTHEARVQDIEMNNRNVEVHHGDEFEEQQYPLTPQQLLLRDSKLKNTDHIYGVVIFTGHDTKVIQNSTAPPSKRSKIEKRTDKLVYLLFLVLVLMSFVGSIFFGIATREDLEDGLMTRWYLRPDETTIYYNPKRAPIAAVLHFLTALMLYSYLIPISLYVSIEIVKFLQSVFINHDLHMYYEEGNKPARARTSNLNEELGQVDTILSDKTGTLTCNSMEFIKCSVAGTPYGRGVTKVERALARRKGSPLAQDVERVYKLLNILEFSSSRKRMSVIIRDDEGKLLLLCKAVEDKLQHGVPECIDKLAQAGIKIWVLTGDKLETAINIGFSCSLLREGMQQIIINSEAPGFKALEKAGNESAISEASKASVLYQITEGVEMLSASSESSEALALIIDGKSLTYALEDDVKEMFLELAIGCSSVICCRSSPKQKALVTRLVKVRTGKTTLAIGDGANDVGMLQEADIGVGISGFEGMQVHMPIMAGVMSSDIAIAQFRFLERLLLVHGHWCYRRMSSMICYFFYKNIAFGFTLFFYEAYASFSGQTAYNDWYLSFYNVLFTSLPVIALGVFDQDVSANFCLKFPVLYQEGIQNVLFSWLRILSWAFNGAFSATCIFFFCIYSMEHQAFRKGGEIVGLEILSTTMYTCVVLVVNFQMALSINYFTYVQHIFIWGSIACWYLFLLGYGAMDPDLSTTAFMVFIEACAPSPSFWLVTIFVLFSTLLPYFTYSAIQLRFFPMYHQMVQWMSFNGQSEDPEYCHMVLQRSLTPKTVGYTARFEAQSSSFGREPEESS</sequence>
<feature type="binding site" evidence="14">
    <location>
        <position position="606"/>
    </location>
    <ligand>
        <name>Mg(2+)</name>
        <dbReference type="ChEBI" id="CHEBI:18420"/>
    </ligand>
</feature>
<feature type="transmembrane region" description="Helical" evidence="15">
    <location>
        <begin position="288"/>
        <end position="311"/>
    </location>
</feature>
<feature type="transmembrane region" description="Helical" evidence="15">
    <location>
        <begin position="817"/>
        <end position="836"/>
    </location>
</feature>
<dbReference type="GO" id="GO:0016887">
    <property type="term" value="F:ATP hydrolysis activity"/>
    <property type="evidence" value="ECO:0007669"/>
    <property type="project" value="InterPro"/>
</dbReference>
<evidence type="ECO:0000256" key="8">
    <source>
        <dbReference type="ARBA" id="ARBA00022967"/>
    </source>
</evidence>
<dbReference type="PANTHER" id="PTHR24092:SF70">
    <property type="entry name" value="PHOSPHOLIPID-TRANSPORTING ATPASE"/>
    <property type="match status" value="1"/>
</dbReference>
<keyword evidence="18" id="KW-1185">Reference proteome</keyword>
<dbReference type="OrthoDB" id="377733at2759"/>
<feature type="transmembrane region" description="Helical" evidence="15">
    <location>
        <begin position="856"/>
        <end position="876"/>
    </location>
</feature>
<feature type="binding site" evidence="14">
    <location>
        <position position="359"/>
    </location>
    <ligand>
        <name>Mg(2+)</name>
        <dbReference type="ChEBI" id="CHEBI:18420"/>
    </ligand>
</feature>
<feature type="transmembrane region" description="Helical" evidence="15">
    <location>
        <begin position="749"/>
        <end position="771"/>
    </location>
</feature>
<dbReference type="PRINTS" id="PR00119">
    <property type="entry name" value="CATATPASE"/>
</dbReference>
<dbReference type="EC" id="7.6.2.1" evidence="15"/>
<evidence type="ECO:0000256" key="7">
    <source>
        <dbReference type="ARBA" id="ARBA00022842"/>
    </source>
</evidence>
<feature type="binding site" evidence="13">
    <location>
        <position position="416"/>
    </location>
    <ligand>
        <name>ATP</name>
        <dbReference type="ChEBI" id="CHEBI:30616"/>
    </ligand>
</feature>
<evidence type="ECO:0000256" key="15">
    <source>
        <dbReference type="RuleBase" id="RU362033"/>
    </source>
</evidence>
<dbReference type="Gene3D" id="3.40.1110.10">
    <property type="entry name" value="Calcium-transporting ATPase, cytoplasmic domain N"/>
    <property type="match status" value="1"/>
</dbReference>
<dbReference type="InterPro" id="IPR006539">
    <property type="entry name" value="P-type_ATPase_IV"/>
</dbReference>
<proteinExistence type="inferred from homology"/>
<feature type="binding site" evidence="13">
    <location>
        <position position="467"/>
    </location>
    <ligand>
        <name>ATP</name>
        <dbReference type="ChEBI" id="CHEBI:30616"/>
    </ligand>
</feature>
<dbReference type="GO" id="GO:0045332">
    <property type="term" value="P:phospholipid translocation"/>
    <property type="evidence" value="ECO:0007669"/>
    <property type="project" value="TreeGrafter"/>
</dbReference>
<dbReference type="GO" id="GO:0005524">
    <property type="term" value="F:ATP binding"/>
    <property type="evidence" value="ECO:0007669"/>
    <property type="project" value="UniProtKB-UniRule"/>
</dbReference>
<evidence type="ECO:0000256" key="10">
    <source>
        <dbReference type="ARBA" id="ARBA00023136"/>
    </source>
</evidence>
<dbReference type="InterPro" id="IPR018303">
    <property type="entry name" value="ATPase_P-typ_P_site"/>
</dbReference>
<dbReference type="Pfam" id="PF16212">
    <property type="entry name" value="PhoLip_ATPase_C"/>
    <property type="match status" value="1"/>
</dbReference>
<dbReference type="Gene3D" id="3.40.50.1000">
    <property type="entry name" value="HAD superfamily/HAD-like"/>
    <property type="match status" value="2"/>
</dbReference>
<dbReference type="GO" id="GO:0000287">
    <property type="term" value="F:magnesium ion binding"/>
    <property type="evidence" value="ECO:0007669"/>
    <property type="project" value="UniProtKB-UniRule"/>
</dbReference>
<evidence type="ECO:0000256" key="4">
    <source>
        <dbReference type="ARBA" id="ARBA00022723"/>
    </source>
</evidence>
<keyword evidence="3 15" id="KW-0812">Transmembrane</keyword>
<feature type="binding site" evidence="13">
    <location>
        <position position="359"/>
    </location>
    <ligand>
        <name>ATP</name>
        <dbReference type="ChEBI" id="CHEBI:30616"/>
    </ligand>
</feature>
<feature type="binding site" evidence="13">
    <location>
        <position position="576"/>
    </location>
    <ligand>
        <name>ATP</name>
        <dbReference type="ChEBI" id="CHEBI:30616"/>
    </ligand>
</feature>
<dbReference type="FunFam" id="3.40.50.1000:FF:000014">
    <property type="entry name" value="Phospholipid-transporting ATPase"/>
    <property type="match status" value="1"/>
</dbReference>
<feature type="transmembrane region" description="Helical" evidence="15">
    <location>
        <begin position="235"/>
        <end position="257"/>
    </location>
</feature>
<feature type="transmembrane region" description="Helical" evidence="15">
    <location>
        <begin position="699"/>
        <end position="719"/>
    </location>
</feature>
<evidence type="ECO:0000256" key="9">
    <source>
        <dbReference type="ARBA" id="ARBA00022989"/>
    </source>
</evidence>
<feature type="binding site" evidence="13">
    <location>
        <position position="361"/>
    </location>
    <ligand>
        <name>ATP</name>
        <dbReference type="ChEBI" id="CHEBI:30616"/>
    </ligand>
</feature>
<gene>
    <name evidence="17" type="ORF">Acr_19g0005920</name>
</gene>
<feature type="domain" description="P-type ATPase C-terminal" evidence="16">
    <location>
        <begin position="635"/>
        <end position="885"/>
    </location>
</feature>
<dbReference type="InterPro" id="IPR036412">
    <property type="entry name" value="HAD-like_sf"/>
</dbReference>
<evidence type="ECO:0000256" key="1">
    <source>
        <dbReference type="ARBA" id="ARBA00004141"/>
    </source>
</evidence>
<name>A0A7J0GA06_9ERIC</name>
<comment type="caution">
    <text evidence="17">The sequence shown here is derived from an EMBL/GenBank/DDBJ whole genome shotgun (WGS) entry which is preliminary data.</text>
</comment>
<keyword evidence="10 15" id="KW-0472">Membrane</keyword>
<feature type="binding site" evidence="13">
    <location>
        <position position="582"/>
    </location>
    <ligand>
        <name>ATP</name>
        <dbReference type="ChEBI" id="CHEBI:30616"/>
    </ligand>
</feature>
<feature type="binding site" evidence="13">
    <location>
        <position position="469"/>
    </location>
    <ligand>
        <name>ATP</name>
        <dbReference type="ChEBI" id="CHEBI:30616"/>
    </ligand>
</feature>
<keyword evidence="5 13" id="KW-0547">Nucleotide-binding</keyword>
<keyword evidence="8 15" id="KW-1278">Translocase</keyword>
<dbReference type="AlphaFoldDB" id="A0A7J0GA06"/>
<feature type="binding site" evidence="13">
    <location>
        <position position="360"/>
    </location>
    <ligand>
        <name>ATP</name>
        <dbReference type="ChEBI" id="CHEBI:30616"/>
    </ligand>
</feature>
<feature type="binding site" evidence="14">
    <location>
        <position position="602"/>
    </location>
    <ligand>
        <name>Mg(2+)</name>
        <dbReference type="ChEBI" id="CHEBI:18420"/>
    </ligand>
</feature>
<evidence type="ECO:0000259" key="16">
    <source>
        <dbReference type="Pfam" id="PF16212"/>
    </source>
</evidence>
<feature type="binding site" evidence="13">
    <location>
        <position position="439"/>
    </location>
    <ligand>
        <name>ATP</name>
        <dbReference type="ChEBI" id="CHEBI:30616"/>
    </ligand>
</feature>
<dbReference type="NCBIfam" id="TIGR01494">
    <property type="entry name" value="ATPase_P-type"/>
    <property type="match status" value="2"/>
</dbReference>
<feature type="binding site" evidence="14">
    <location>
        <position position="361"/>
    </location>
    <ligand>
        <name>Mg(2+)</name>
        <dbReference type="ChEBI" id="CHEBI:18420"/>
    </ligand>
</feature>
<dbReference type="PROSITE" id="PS00154">
    <property type="entry name" value="ATPASE_E1_E2"/>
    <property type="match status" value="1"/>
</dbReference>
<evidence type="ECO:0000256" key="13">
    <source>
        <dbReference type="PIRSR" id="PIRSR606539-2"/>
    </source>
</evidence>